<evidence type="ECO:0000313" key="1">
    <source>
        <dbReference type="EMBL" id="KAL0204428.1"/>
    </source>
</evidence>
<organism evidence="1 2">
    <name type="scientific">Cirrhinus mrigala</name>
    <name type="common">Mrigala</name>
    <dbReference type="NCBI Taxonomy" id="683832"/>
    <lineage>
        <taxon>Eukaryota</taxon>
        <taxon>Metazoa</taxon>
        <taxon>Chordata</taxon>
        <taxon>Craniata</taxon>
        <taxon>Vertebrata</taxon>
        <taxon>Euteleostomi</taxon>
        <taxon>Actinopterygii</taxon>
        <taxon>Neopterygii</taxon>
        <taxon>Teleostei</taxon>
        <taxon>Ostariophysi</taxon>
        <taxon>Cypriniformes</taxon>
        <taxon>Cyprinidae</taxon>
        <taxon>Labeoninae</taxon>
        <taxon>Labeonini</taxon>
        <taxon>Cirrhinus</taxon>
    </lineage>
</organism>
<sequence length="53" mass="5995">GHSHLRDRVWRGVSDGRGGCHLSVHLYVCEERARGESGRLQLVVYQHRDSGLP</sequence>
<dbReference type="EMBL" id="JAMKFB020000001">
    <property type="protein sequence ID" value="KAL0204428.1"/>
    <property type="molecule type" value="Genomic_DNA"/>
</dbReference>
<proteinExistence type="predicted"/>
<feature type="non-terminal residue" evidence="1">
    <location>
        <position position="1"/>
    </location>
</feature>
<evidence type="ECO:0008006" key="3">
    <source>
        <dbReference type="Google" id="ProtNLM"/>
    </source>
</evidence>
<comment type="caution">
    <text evidence="1">The sequence shown here is derived from an EMBL/GenBank/DDBJ whole genome shotgun (WGS) entry which is preliminary data.</text>
</comment>
<evidence type="ECO:0000313" key="2">
    <source>
        <dbReference type="Proteomes" id="UP001529510"/>
    </source>
</evidence>
<keyword evidence="2" id="KW-1185">Reference proteome</keyword>
<dbReference type="Proteomes" id="UP001529510">
    <property type="component" value="Unassembled WGS sequence"/>
</dbReference>
<protein>
    <recommendedName>
        <fullName evidence="3">MHC class I antigen</fullName>
    </recommendedName>
</protein>
<accession>A0ABD0S0V2</accession>
<dbReference type="AlphaFoldDB" id="A0ABD0S0V2"/>
<gene>
    <name evidence="1" type="ORF">M9458_002446</name>
</gene>
<reference evidence="1 2" key="1">
    <citation type="submission" date="2024-05" db="EMBL/GenBank/DDBJ databases">
        <title>Genome sequencing and assembly of Indian major carp, Cirrhinus mrigala (Hamilton, 1822).</title>
        <authorList>
            <person name="Mohindra V."/>
            <person name="Chowdhury L.M."/>
            <person name="Lal K."/>
            <person name="Jena J.K."/>
        </authorList>
    </citation>
    <scope>NUCLEOTIDE SEQUENCE [LARGE SCALE GENOMIC DNA]</scope>
    <source>
        <strain evidence="1">CM1030</strain>
        <tissue evidence="1">Blood</tissue>
    </source>
</reference>
<feature type="non-terminal residue" evidence="1">
    <location>
        <position position="53"/>
    </location>
</feature>
<name>A0ABD0S0V2_CIRMR</name>